<evidence type="ECO:0000313" key="2">
    <source>
        <dbReference type="Proteomes" id="UP000001514"/>
    </source>
</evidence>
<evidence type="ECO:0008006" key="3">
    <source>
        <dbReference type="Google" id="ProtNLM"/>
    </source>
</evidence>
<dbReference type="PIRSF" id="PIRSF035170">
    <property type="entry name" value="HD_phosphohydro"/>
    <property type="match status" value="1"/>
</dbReference>
<accession>D8SK98</accession>
<name>D8SK98_SELML</name>
<dbReference type="OrthoDB" id="1930313at2759"/>
<sequence length="211" mass="23956">MADFCALWTRVSGQDEQQARSVHGTLEKLYSDPARKYHGLNHIHDCLARLADFRQDGSSDLAALTGAQLDEVAVALWFHDAIYDPKSSSNEAESAALFVDLSRGMEASARERIERMILATVDHTGAGDQAERLVVDIDLSILGRGKEEYDAYKEGIRSEYSWVPESVYREKRAGVLKRFLERERLFWTDFFHAGFEREARANLAREILELS</sequence>
<dbReference type="EMBL" id="GL377624">
    <property type="protein sequence ID" value="EFJ15297.1"/>
    <property type="molecule type" value="Genomic_DNA"/>
</dbReference>
<organism evidence="2">
    <name type="scientific">Selaginella moellendorffii</name>
    <name type="common">Spikemoss</name>
    <dbReference type="NCBI Taxonomy" id="88036"/>
    <lineage>
        <taxon>Eukaryota</taxon>
        <taxon>Viridiplantae</taxon>
        <taxon>Streptophyta</taxon>
        <taxon>Embryophyta</taxon>
        <taxon>Tracheophyta</taxon>
        <taxon>Lycopodiopsida</taxon>
        <taxon>Selaginellales</taxon>
        <taxon>Selaginellaceae</taxon>
        <taxon>Selaginella</taxon>
    </lineage>
</organism>
<dbReference type="InterPro" id="IPR009218">
    <property type="entry name" value="HD_phosphohydro"/>
</dbReference>
<evidence type="ECO:0000313" key="1">
    <source>
        <dbReference type="EMBL" id="EFJ15297.1"/>
    </source>
</evidence>
<dbReference type="InParanoid" id="D8SK98"/>
<dbReference type="Proteomes" id="UP000001514">
    <property type="component" value="Unassembled WGS sequence"/>
</dbReference>
<gene>
    <name evidence="1" type="ORF">SELMODRAFT_423007</name>
</gene>
<keyword evidence="2" id="KW-1185">Reference proteome</keyword>
<dbReference type="PANTHER" id="PTHR21174:SF0">
    <property type="entry name" value="HD PHOSPHOHYDROLASE FAMILY PROTEIN-RELATED"/>
    <property type="match status" value="1"/>
</dbReference>
<dbReference type="KEGG" id="smo:SELMODRAFT_423007"/>
<dbReference type="AlphaFoldDB" id="D8SK98"/>
<proteinExistence type="predicted"/>
<dbReference type="eggNOG" id="ENOG502RZFA">
    <property type="taxonomic scope" value="Eukaryota"/>
</dbReference>
<protein>
    <recommendedName>
        <fullName evidence="3">HD domain-containing protein</fullName>
    </recommendedName>
</protein>
<dbReference type="PANTHER" id="PTHR21174">
    <property type="match status" value="1"/>
</dbReference>
<dbReference type="SUPFAM" id="SSF109604">
    <property type="entry name" value="HD-domain/PDEase-like"/>
    <property type="match status" value="1"/>
</dbReference>
<dbReference type="Gramene" id="EFJ15297">
    <property type="protein sequence ID" value="EFJ15297"/>
    <property type="gene ID" value="SELMODRAFT_423007"/>
</dbReference>
<dbReference type="HOGENOM" id="CLU_051795_2_0_1"/>
<reference evidence="1 2" key="1">
    <citation type="journal article" date="2011" name="Science">
        <title>The Selaginella genome identifies genetic changes associated with the evolution of vascular plants.</title>
        <authorList>
            <person name="Banks J.A."/>
            <person name="Nishiyama T."/>
            <person name="Hasebe M."/>
            <person name="Bowman J.L."/>
            <person name="Gribskov M."/>
            <person name="dePamphilis C."/>
            <person name="Albert V.A."/>
            <person name="Aono N."/>
            <person name="Aoyama T."/>
            <person name="Ambrose B.A."/>
            <person name="Ashton N.W."/>
            <person name="Axtell M.J."/>
            <person name="Barker E."/>
            <person name="Barker M.S."/>
            <person name="Bennetzen J.L."/>
            <person name="Bonawitz N.D."/>
            <person name="Chapple C."/>
            <person name="Cheng C."/>
            <person name="Correa L.G."/>
            <person name="Dacre M."/>
            <person name="DeBarry J."/>
            <person name="Dreyer I."/>
            <person name="Elias M."/>
            <person name="Engstrom E.M."/>
            <person name="Estelle M."/>
            <person name="Feng L."/>
            <person name="Finet C."/>
            <person name="Floyd S.K."/>
            <person name="Frommer W.B."/>
            <person name="Fujita T."/>
            <person name="Gramzow L."/>
            <person name="Gutensohn M."/>
            <person name="Harholt J."/>
            <person name="Hattori M."/>
            <person name="Heyl A."/>
            <person name="Hirai T."/>
            <person name="Hiwatashi Y."/>
            <person name="Ishikawa M."/>
            <person name="Iwata M."/>
            <person name="Karol K.G."/>
            <person name="Koehler B."/>
            <person name="Kolukisaoglu U."/>
            <person name="Kubo M."/>
            <person name="Kurata T."/>
            <person name="Lalonde S."/>
            <person name="Li K."/>
            <person name="Li Y."/>
            <person name="Litt A."/>
            <person name="Lyons E."/>
            <person name="Manning G."/>
            <person name="Maruyama T."/>
            <person name="Michael T.P."/>
            <person name="Mikami K."/>
            <person name="Miyazaki S."/>
            <person name="Morinaga S."/>
            <person name="Murata T."/>
            <person name="Mueller-Roeber B."/>
            <person name="Nelson D.R."/>
            <person name="Obara M."/>
            <person name="Oguri Y."/>
            <person name="Olmstead R.G."/>
            <person name="Onodera N."/>
            <person name="Petersen B.L."/>
            <person name="Pils B."/>
            <person name="Prigge M."/>
            <person name="Rensing S.A."/>
            <person name="Riano-Pachon D.M."/>
            <person name="Roberts A.W."/>
            <person name="Sato Y."/>
            <person name="Scheller H.V."/>
            <person name="Schulz B."/>
            <person name="Schulz C."/>
            <person name="Shakirov E.V."/>
            <person name="Shibagaki N."/>
            <person name="Shinohara N."/>
            <person name="Shippen D.E."/>
            <person name="Soerensen I."/>
            <person name="Sotooka R."/>
            <person name="Sugimoto N."/>
            <person name="Sugita M."/>
            <person name="Sumikawa N."/>
            <person name="Tanurdzic M."/>
            <person name="Theissen G."/>
            <person name="Ulvskov P."/>
            <person name="Wakazuki S."/>
            <person name="Weng J.K."/>
            <person name="Willats W.W."/>
            <person name="Wipf D."/>
            <person name="Wolf P.G."/>
            <person name="Yang L."/>
            <person name="Zimmer A.D."/>
            <person name="Zhu Q."/>
            <person name="Mitros T."/>
            <person name="Hellsten U."/>
            <person name="Loque D."/>
            <person name="Otillar R."/>
            <person name="Salamov A."/>
            <person name="Schmutz J."/>
            <person name="Shapiro H."/>
            <person name="Lindquist E."/>
            <person name="Lucas S."/>
            <person name="Rokhsar D."/>
            <person name="Grigoriev I.V."/>
        </authorList>
    </citation>
    <scope>NUCLEOTIDE SEQUENCE [LARGE SCALE GENOMIC DNA]</scope>
</reference>